<dbReference type="InterPro" id="IPR025405">
    <property type="entry name" value="DUF4131"/>
</dbReference>
<reference evidence="9" key="1">
    <citation type="submission" date="2010-02" db="EMBL/GenBank/DDBJ databases">
        <title>Complete sequence of Desulfurivibrio alkaliphilus AHT2.</title>
        <authorList>
            <consortium name="US DOE Joint Genome Institute"/>
            <person name="Pitluck S."/>
            <person name="Chertkov O."/>
            <person name="Detter J.C."/>
            <person name="Han C."/>
            <person name="Tapia R."/>
            <person name="Larimer F."/>
            <person name="Land M."/>
            <person name="Hauser L."/>
            <person name="Kyrpides N."/>
            <person name="Mikhailova N."/>
            <person name="Sorokin D.Y."/>
            <person name="Muyzer G."/>
            <person name="Woyke T."/>
        </authorList>
    </citation>
    <scope>NUCLEOTIDE SEQUENCE [LARGE SCALE GENOMIC DNA]</scope>
    <source>
        <strain evidence="9">DSM 19089 / UNIQEM U267 / AHT2</strain>
    </source>
</reference>
<feature type="domain" description="Metallo-beta-lactamase" evidence="7">
    <location>
        <begin position="597"/>
        <end position="800"/>
    </location>
</feature>
<feature type="transmembrane region" description="Helical" evidence="6">
    <location>
        <begin position="558"/>
        <end position="577"/>
    </location>
</feature>
<evidence type="ECO:0000256" key="4">
    <source>
        <dbReference type="ARBA" id="ARBA00022989"/>
    </source>
</evidence>
<dbReference type="PANTHER" id="PTHR30619:SF7">
    <property type="entry name" value="BETA-LACTAMASE DOMAIN PROTEIN"/>
    <property type="match status" value="1"/>
</dbReference>
<dbReference type="Proteomes" id="UP000001508">
    <property type="component" value="Chromosome"/>
</dbReference>
<feature type="transmembrane region" description="Helical" evidence="6">
    <location>
        <begin position="353"/>
        <end position="370"/>
    </location>
</feature>
<keyword evidence="5 6" id="KW-0472">Membrane</keyword>
<gene>
    <name evidence="8" type="ordered locus">DaAHT2_1067</name>
</gene>
<dbReference type="HOGENOM" id="CLU_010363_2_1_7"/>
<dbReference type="AlphaFoldDB" id="D6Z2J0"/>
<dbReference type="NCBIfam" id="TIGR00361">
    <property type="entry name" value="ComEC_Rec2"/>
    <property type="match status" value="1"/>
</dbReference>
<dbReference type="FunCoup" id="D6Z2J0">
    <property type="interactions" value="177"/>
</dbReference>
<dbReference type="Pfam" id="PF13567">
    <property type="entry name" value="DUF4131"/>
    <property type="match status" value="1"/>
</dbReference>
<name>D6Z2J0_DESAT</name>
<evidence type="ECO:0000259" key="7">
    <source>
        <dbReference type="SMART" id="SM00849"/>
    </source>
</evidence>
<dbReference type="SUPFAM" id="SSF56281">
    <property type="entry name" value="Metallo-hydrolase/oxidoreductase"/>
    <property type="match status" value="1"/>
</dbReference>
<feature type="transmembrane region" description="Helical" evidence="6">
    <location>
        <begin position="402"/>
        <end position="419"/>
    </location>
</feature>
<evidence type="ECO:0000256" key="3">
    <source>
        <dbReference type="ARBA" id="ARBA00022692"/>
    </source>
</evidence>
<dbReference type="OrthoDB" id="9790149at2"/>
<dbReference type="RefSeq" id="WP_013163294.1">
    <property type="nucleotide sequence ID" value="NC_014216.1"/>
</dbReference>
<keyword evidence="2" id="KW-1003">Cell membrane</keyword>
<feature type="transmembrane region" description="Helical" evidence="6">
    <location>
        <begin position="294"/>
        <end position="317"/>
    </location>
</feature>
<dbReference type="KEGG" id="dak:DaAHT2_1067"/>
<dbReference type="InterPro" id="IPR052159">
    <property type="entry name" value="Competence_DNA_uptake"/>
</dbReference>
<keyword evidence="9" id="KW-1185">Reference proteome</keyword>
<evidence type="ECO:0000256" key="5">
    <source>
        <dbReference type="ARBA" id="ARBA00023136"/>
    </source>
</evidence>
<sequence>MAAPDPAGTHLHGRLILPALAFAAGIAAAHRLGLPPAAVALPSLAGLLLLLGGLLLRKGMLAWKPALPRPLPLFSGLLLLIFFTAGHQLAQPQLTLPTDPDHLYNLLPAQEQRDPAHLTADLSHDVVLVGVLQELPRQSGPRTRLVVAAEELHRPEATLPARGLVQLTLNGHPEQEIRPGERLLVRTRLGPVRAFTVPGAFDYRQFLAHRGIHLSGWVADPLQLAPVKEIAPEKLGHRLAYLPERLRTGAGQRLEHYLAGEDNLPVLRALLIGDRSGIAADTLEAFKAGGAMHLLAISGMHLGLIALLSMAALEWLLKRSPYLLQALHVRKAALLLALLPIVGYALITGLQPPAQRALIMTLVFIGAVLCNRQWCSLNNLALAGLIILALDPPALFGASFQLSFAATAGIIMLVPSLQDRYREATTPGRRLLFWVITSLLVSAVATLVTAPLAMHHFHRVSLLSPLTTLLATPLIFFWTLPLALIGLALSTFGQAGVLGWLAGILLTAASRGLDLTVTMTVWLAELPGSFFYFAPPSVAEFAAWGILLTTLALLRRHLLFPVTAATMVLLLLLLPVYHQWQRQQDTGSRVSFIEVGHGNATVVEMPGNRIILVDGGGPATLTTNVGEQLIAPFLRRQRIRRLESVVISHPHADHYNGIPFLLRHFRPQTLWVNGHTEGRRDYDALLKLAGELGVEIRVPEAGEILAAGENFSLINLSDFHRRPAATFEPPLEDRVNDQSLIISYRHQKFSLLLPGDISKGQERRLLAEMAAENPKTGHLLLAASHHGRATSMAPEFIAAVNPAFIAVSDDQRRTDYQRVAKWQQTGTTVLTTGRHGTITCDNRQEPVCAPALKR</sequence>
<proteinExistence type="predicted"/>
<dbReference type="InterPro" id="IPR001279">
    <property type="entry name" value="Metallo-B-lactamas"/>
</dbReference>
<dbReference type="eggNOG" id="COG0658">
    <property type="taxonomic scope" value="Bacteria"/>
</dbReference>
<accession>D6Z2J0</accession>
<feature type="transmembrane region" description="Helical" evidence="6">
    <location>
        <begin position="39"/>
        <end position="59"/>
    </location>
</feature>
<dbReference type="InterPro" id="IPR035681">
    <property type="entry name" value="ComA-like_MBL"/>
</dbReference>
<feature type="transmembrane region" description="Helical" evidence="6">
    <location>
        <begin position="431"/>
        <end position="454"/>
    </location>
</feature>
<feature type="transmembrane region" description="Helical" evidence="6">
    <location>
        <begin position="530"/>
        <end position="551"/>
    </location>
</feature>
<evidence type="ECO:0000313" key="9">
    <source>
        <dbReference type="Proteomes" id="UP000001508"/>
    </source>
</evidence>
<evidence type="ECO:0000313" key="8">
    <source>
        <dbReference type="EMBL" id="ADH85765.1"/>
    </source>
</evidence>
<dbReference type="InParanoid" id="D6Z2J0"/>
<feature type="transmembrane region" description="Helical" evidence="6">
    <location>
        <begin position="329"/>
        <end position="347"/>
    </location>
</feature>
<keyword evidence="4 6" id="KW-1133">Transmembrane helix</keyword>
<evidence type="ECO:0000256" key="1">
    <source>
        <dbReference type="ARBA" id="ARBA00004651"/>
    </source>
</evidence>
<dbReference type="Pfam" id="PF00753">
    <property type="entry name" value="Lactamase_B"/>
    <property type="match status" value="1"/>
</dbReference>
<dbReference type="GO" id="GO:0030420">
    <property type="term" value="P:establishment of competence for transformation"/>
    <property type="evidence" value="ECO:0007669"/>
    <property type="project" value="InterPro"/>
</dbReference>
<dbReference type="InterPro" id="IPR004797">
    <property type="entry name" value="Competence_ComEC/Rec2"/>
</dbReference>
<dbReference type="InterPro" id="IPR004477">
    <property type="entry name" value="ComEC_N"/>
</dbReference>
<dbReference type="NCBIfam" id="TIGR00360">
    <property type="entry name" value="ComEC_N-term"/>
    <property type="match status" value="1"/>
</dbReference>
<dbReference type="InterPro" id="IPR036866">
    <property type="entry name" value="RibonucZ/Hydroxyglut_hydro"/>
</dbReference>
<dbReference type="GO" id="GO:0005886">
    <property type="term" value="C:plasma membrane"/>
    <property type="evidence" value="ECO:0007669"/>
    <property type="project" value="UniProtKB-SubCell"/>
</dbReference>
<dbReference type="SMART" id="SM00849">
    <property type="entry name" value="Lactamase_B"/>
    <property type="match status" value="1"/>
</dbReference>
<protein>
    <submittedName>
        <fullName evidence="8">DNA internalization-related competence protein ComEC/Rec2</fullName>
    </submittedName>
</protein>
<dbReference type="Gene3D" id="3.60.15.10">
    <property type="entry name" value="Ribonuclease Z/Hydroxyacylglutathione hydrolase-like"/>
    <property type="match status" value="1"/>
</dbReference>
<dbReference type="Pfam" id="PF03772">
    <property type="entry name" value="Competence"/>
    <property type="match status" value="1"/>
</dbReference>
<evidence type="ECO:0000256" key="6">
    <source>
        <dbReference type="SAM" id="Phobius"/>
    </source>
</evidence>
<keyword evidence="3 6" id="KW-0812">Transmembrane</keyword>
<feature type="transmembrane region" description="Helical" evidence="6">
    <location>
        <begin position="497"/>
        <end position="524"/>
    </location>
</feature>
<comment type="subcellular location">
    <subcellularLocation>
        <location evidence="1">Cell membrane</location>
        <topology evidence="1">Multi-pass membrane protein</topology>
    </subcellularLocation>
</comment>
<dbReference type="EMBL" id="CP001940">
    <property type="protein sequence ID" value="ADH85765.1"/>
    <property type="molecule type" value="Genomic_DNA"/>
</dbReference>
<feature type="transmembrane region" description="Helical" evidence="6">
    <location>
        <begin position="466"/>
        <end position="490"/>
    </location>
</feature>
<dbReference type="STRING" id="589865.DaAHT2_1067"/>
<evidence type="ECO:0000256" key="2">
    <source>
        <dbReference type="ARBA" id="ARBA00022475"/>
    </source>
</evidence>
<dbReference type="eggNOG" id="COG2333">
    <property type="taxonomic scope" value="Bacteria"/>
</dbReference>
<dbReference type="CDD" id="cd07731">
    <property type="entry name" value="ComA-like_MBL-fold"/>
    <property type="match status" value="1"/>
</dbReference>
<organism evidence="8 9">
    <name type="scientific">Desulfurivibrio alkaliphilus (strain DSM 19089 / UNIQEM U267 / AHT2)</name>
    <dbReference type="NCBI Taxonomy" id="589865"/>
    <lineage>
        <taxon>Bacteria</taxon>
        <taxon>Pseudomonadati</taxon>
        <taxon>Thermodesulfobacteriota</taxon>
        <taxon>Desulfobulbia</taxon>
        <taxon>Desulfobulbales</taxon>
        <taxon>Desulfobulbaceae</taxon>
        <taxon>Desulfurivibrio</taxon>
    </lineage>
</organism>
<dbReference type="PANTHER" id="PTHR30619">
    <property type="entry name" value="DNA INTERNALIZATION/COMPETENCE PROTEIN COMEC/REC2"/>
    <property type="match status" value="1"/>
</dbReference>